<name>A0AAN9PZ65_CANGL</name>
<keyword evidence="2" id="KW-1185">Reference proteome</keyword>
<sequence>MGLCILEHCVICFKSVYKNGLMDSYTLFLEIKIDNLKCTLKARANRFKIHAWKEKFLTNSIANLWTHSISFYARYTFYCIEHRKFSLGGPINLMDEISRLDKVCML</sequence>
<dbReference type="Proteomes" id="UP001367508">
    <property type="component" value="Unassembled WGS sequence"/>
</dbReference>
<proteinExistence type="predicted"/>
<evidence type="ECO:0000313" key="1">
    <source>
        <dbReference type="EMBL" id="KAK7315184.1"/>
    </source>
</evidence>
<evidence type="ECO:0000313" key="2">
    <source>
        <dbReference type="Proteomes" id="UP001367508"/>
    </source>
</evidence>
<organism evidence="1 2">
    <name type="scientific">Canavalia gladiata</name>
    <name type="common">Sword bean</name>
    <name type="synonym">Dolichos gladiatus</name>
    <dbReference type="NCBI Taxonomy" id="3824"/>
    <lineage>
        <taxon>Eukaryota</taxon>
        <taxon>Viridiplantae</taxon>
        <taxon>Streptophyta</taxon>
        <taxon>Embryophyta</taxon>
        <taxon>Tracheophyta</taxon>
        <taxon>Spermatophyta</taxon>
        <taxon>Magnoliopsida</taxon>
        <taxon>eudicotyledons</taxon>
        <taxon>Gunneridae</taxon>
        <taxon>Pentapetalae</taxon>
        <taxon>rosids</taxon>
        <taxon>fabids</taxon>
        <taxon>Fabales</taxon>
        <taxon>Fabaceae</taxon>
        <taxon>Papilionoideae</taxon>
        <taxon>50 kb inversion clade</taxon>
        <taxon>NPAAA clade</taxon>
        <taxon>indigoferoid/millettioid clade</taxon>
        <taxon>Phaseoleae</taxon>
        <taxon>Canavalia</taxon>
    </lineage>
</organism>
<accession>A0AAN9PZ65</accession>
<reference evidence="1 2" key="1">
    <citation type="submission" date="2024-01" db="EMBL/GenBank/DDBJ databases">
        <title>The genomes of 5 underutilized Papilionoideae crops provide insights into root nodulation and disease resistanc.</title>
        <authorList>
            <person name="Jiang F."/>
        </authorList>
    </citation>
    <scope>NUCLEOTIDE SEQUENCE [LARGE SCALE GENOMIC DNA]</scope>
    <source>
        <strain evidence="1">LVBAO_FW01</strain>
        <tissue evidence="1">Leaves</tissue>
    </source>
</reference>
<gene>
    <name evidence="1" type="ORF">VNO77_33719</name>
</gene>
<dbReference type="AlphaFoldDB" id="A0AAN9PZ65"/>
<dbReference type="EMBL" id="JAYMYQ010000008">
    <property type="protein sequence ID" value="KAK7315184.1"/>
    <property type="molecule type" value="Genomic_DNA"/>
</dbReference>
<protein>
    <submittedName>
        <fullName evidence="1">Uncharacterized protein</fullName>
    </submittedName>
</protein>
<comment type="caution">
    <text evidence="1">The sequence shown here is derived from an EMBL/GenBank/DDBJ whole genome shotgun (WGS) entry which is preliminary data.</text>
</comment>